<keyword evidence="2" id="KW-1185">Reference proteome</keyword>
<proteinExistence type="predicted"/>
<protein>
    <submittedName>
        <fullName evidence="1">Uncharacterized protein</fullName>
    </submittedName>
</protein>
<dbReference type="Proteomes" id="UP000827092">
    <property type="component" value="Unassembled WGS sequence"/>
</dbReference>
<gene>
    <name evidence="1" type="ORF">JTE90_005349</name>
</gene>
<dbReference type="EMBL" id="JAFNEN010000376">
    <property type="protein sequence ID" value="KAG8184331.1"/>
    <property type="molecule type" value="Genomic_DNA"/>
</dbReference>
<sequence length="115" mass="13273">MTILNRTSSRNKSFRHAISTQPTFQRAYKTKQYVFPPHPNKFGFFLGAFGSKERTTDITRSLRPLKGKHGRSVVRIRPHASFSLLEDDPKSGPEVDPHRDIRVPAMEELLRRDGR</sequence>
<dbReference type="AlphaFoldDB" id="A0AAV6UL16"/>
<accession>A0AAV6UL16</accession>
<organism evidence="1 2">
    <name type="scientific">Oedothorax gibbosus</name>
    <dbReference type="NCBI Taxonomy" id="931172"/>
    <lineage>
        <taxon>Eukaryota</taxon>
        <taxon>Metazoa</taxon>
        <taxon>Ecdysozoa</taxon>
        <taxon>Arthropoda</taxon>
        <taxon>Chelicerata</taxon>
        <taxon>Arachnida</taxon>
        <taxon>Araneae</taxon>
        <taxon>Araneomorphae</taxon>
        <taxon>Entelegynae</taxon>
        <taxon>Araneoidea</taxon>
        <taxon>Linyphiidae</taxon>
        <taxon>Erigoninae</taxon>
        <taxon>Oedothorax</taxon>
    </lineage>
</organism>
<reference evidence="1 2" key="1">
    <citation type="journal article" date="2022" name="Nat. Ecol. Evol.">
        <title>A masculinizing supergene underlies an exaggerated male reproductive morph in a spider.</title>
        <authorList>
            <person name="Hendrickx F."/>
            <person name="De Corte Z."/>
            <person name="Sonet G."/>
            <person name="Van Belleghem S.M."/>
            <person name="Kostlbacher S."/>
            <person name="Vangestel C."/>
        </authorList>
    </citation>
    <scope>NUCLEOTIDE SEQUENCE [LARGE SCALE GENOMIC DNA]</scope>
    <source>
        <strain evidence="1">W744_W776</strain>
    </source>
</reference>
<name>A0AAV6UL16_9ARAC</name>
<evidence type="ECO:0000313" key="2">
    <source>
        <dbReference type="Proteomes" id="UP000827092"/>
    </source>
</evidence>
<evidence type="ECO:0000313" key="1">
    <source>
        <dbReference type="EMBL" id="KAG8184331.1"/>
    </source>
</evidence>
<comment type="caution">
    <text evidence="1">The sequence shown here is derived from an EMBL/GenBank/DDBJ whole genome shotgun (WGS) entry which is preliminary data.</text>
</comment>